<organism evidence="1 2">
    <name type="scientific">Mycolicibacterium rhodesiae</name>
    <name type="common">Mycobacterium rhodesiae</name>
    <dbReference type="NCBI Taxonomy" id="36814"/>
    <lineage>
        <taxon>Bacteria</taxon>
        <taxon>Bacillati</taxon>
        <taxon>Actinomycetota</taxon>
        <taxon>Actinomycetes</taxon>
        <taxon>Mycobacteriales</taxon>
        <taxon>Mycobacteriaceae</taxon>
        <taxon>Mycolicibacterium</taxon>
    </lineage>
</organism>
<name>A0A1X0IZZ4_MYCRH</name>
<evidence type="ECO:0000313" key="2">
    <source>
        <dbReference type="Proteomes" id="UP000192534"/>
    </source>
</evidence>
<reference evidence="1 2" key="1">
    <citation type="submission" date="2016-12" db="EMBL/GenBank/DDBJ databases">
        <title>The new phylogeny of genus Mycobacterium.</title>
        <authorList>
            <person name="Tortoli E."/>
            <person name="Trovato A."/>
            <person name="Cirillo D.M."/>
        </authorList>
    </citation>
    <scope>NUCLEOTIDE SEQUENCE [LARGE SCALE GENOMIC DNA]</scope>
    <source>
        <strain evidence="1 2">DSM 44223</strain>
    </source>
</reference>
<dbReference type="Proteomes" id="UP000192534">
    <property type="component" value="Unassembled WGS sequence"/>
</dbReference>
<proteinExistence type="predicted"/>
<comment type="caution">
    <text evidence="1">The sequence shown here is derived from an EMBL/GenBank/DDBJ whole genome shotgun (WGS) entry which is preliminary data.</text>
</comment>
<protein>
    <submittedName>
        <fullName evidence="1">Uncharacterized protein</fullName>
    </submittedName>
</protein>
<dbReference type="EMBL" id="MVIH01000003">
    <property type="protein sequence ID" value="ORB54779.1"/>
    <property type="molecule type" value="Genomic_DNA"/>
</dbReference>
<evidence type="ECO:0000313" key="1">
    <source>
        <dbReference type="EMBL" id="ORB54779.1"/>
    </source>
</evidence>
<accession>A0A1X0IZZ4</accession>
<sequence length="113" mass="12171">MNIRRFGWRPSVSGTTMVEMGSFVSVYVDWAATVEHVRAVAGKLPMPVGVQGINVVEASDTFGCRIAVDLTGDFDEQRDGPRIARSFAAQLSDALAVPAFALRDLILVGRSDS</sequence>
<dbReference type="AlphaFoldDB" id="A0A1X0IZZ4"/>
<keyword evidence="2" id="KW-1185">Reference proteome</keyword>
<gene>
    <name evidence="1" type="ORF">BST42_08230</name>
</gene>